<proteinExistence type="predicted"/>
<name>A0A9N9FKW7_9GLOM</name>
<protein>
    <submittedName>
        <fullName evidence="1">1252_t:CDS:1</fullName>
    </submittedName>
</protein>
<dbReference type="OrthoDB" id="2407269at2759"/>
<evidence type="ECO:0000313" key="1">
    <source>
        <dbReference type="EMBL" id="CAG8540603.1"/>
    </source>
</evidence>
<dbReference type="AlphaFoldDB" id="A0A9N9FKW7"/>
<keyword evidence="2" id="KW-1185">Reference proteome</keyword>
<gene>
    <name evidence="1" type="ORF">AGERDE_LOCUS6163</name>
</gene>
<sequence>MAFYSHWYEQSVSKSKKSANSNGKAAQTCNIFDKSQTDLIAAQVTVSSVQDKLIYNLEIIKPTDSTKTVSTVSDTCSTSSTTSQLSEDSLWDDWVVKFINNQVVDEDSLEEWIFDTTS</sequence>
<evidence type="ECO:0000313" key="2">
    <source>
        <dbReference type="Proteomes" id="UP000789831"/>
    </source>
</evidence>
<dbReference type="EMBL" id="CAJVPL010000921">
    <property type="protein sequence ID" value="CAG8540603.1"/>
    <property type="molecule type" value="Genomic_DNA"/>
</dbReference>
<accession>A0A9N9FKW7</accession>
<dbReference type="Proteomes" id="UP000789831">
    <property type="component" value="Unassembled WGS sequence"/>
</dbReference>
<organism evidence="1 2">
    <name type="scientific">Ambispora gerdemannii</name>
    <dbReference type="NCBI Taxonomy" id="144530"/>
    <lineage>
        <taxon>Eukaryota</taxon>
        <taxon>Fungi</taxon>
        <taxon>Fungi incertae sedis</taxon>
        <taxon>Mucoromycota</taxon>
        <taxon>Glomeromycotina</taxon>
        <taxon>Glomeromycetes</taxon>
        <taxon>Archaeosporales</taxon>
        <taxon>Ambisporaceae</taxon>
        <taxon>Ambispora</taxon>
    </lineage>
</organism>
<comment type="caution">
    <text evidence="1">The sequence shown here is derived from an EMBL/GenBank/DDBJ whole genome shotgun (WGS) entry which is preliminary data.</text>
</comment>
<reference evidence="1" key="1">
    <citation type="submission" date="2021-06" db="EMBL/GenBank/DDBJ databases">
        <authorList>
            <person name="Kallberg Y."/>
            <person name="Tangrot J."/>
            <person name="Rosling A."/>
        </authorList>
    </citation>
    <scope>NUCLEOTIDE SEQUENCE</scope>
    <source>
        <strain evidence="1">MT106</strain>
    </source>
</reference>